<feature type="domain" description="Acyltransferase 3" evidence="2">
    <location>
        <begin position="17"/>
        <end position="387"/>
    </location>
</feature>
<keyword evidence="1" id="KW-1133">Transmembrane helix</keyword>
<feature type="transmembrane region" description="Helical" evidence="1">
    <location>
        <begin position="220"/>
        <end position="248"/>
    </location>
</feature>
<protein>
    <submittedName>
        <fullName evidence="3">Peptidoglycan/LPS O-acetylase OafA/YrhL</fullName>
    </submittedName>
</protein>
<dbReference type="AlphaFoldDB" id="A0A560HN57"/>
<evidence type="ECO:0000313" key="3">
    <source>
        <dbReference type="EMBL" id="TWB46550.1"/>
    </source>
</evidence>
<proteinExistence type="predicted"/>
<name>A0A560HN57_9PROT</name>
<feature type="transmembrane region" description="Helical" evidence="1">
    <location>
        <begin position="63"/>
        <end position="85"/>
    </location>
</feature>
<keyword evidence="1" id="KW-0472">Membrane</keyword>
<dbReference type="GO" id="GO:0016747">
    <property type="term" value="F:acyltransferase activity, transferring groups other than amino-acyl groups"/>
    <property type="evidence" value="ECO:0007669"/>
    <property type="project" value="InterPro"/>
</dbReference>
<gene>
    <name evidence="3" type="ORF">FBZ92_14818</name>
</gene>
<dbReference type="Proteomes" id="UP000318050">
    <property type="component" value="Unassembled WGS sequence"/>
</dbReference>
<dbReference type="InterPro" id="IPR050879">
    <property type="entry name" value="Acyltransferase_3"/>
</dbReference>
<dbReference type="InterPro" id="IPR002656">
    <property type="entry name" value="Acyl_transf_3_dom"/>
</dbReference>
<dbReference type="OrthoDB" id="9796461at2"/>
<feature type="transmembrane region" description="Helical" evidence="1">
    <location>
        <begin position="369"/>
        <end position="390"/>
    </location>
</feature>
<evidence type="ECO:0000313" key="4">
    <source>
        <dbReference type="Proteomes" id="UP000318050"/>
    </source>
</evidence>
<dbReference type="EMBL" id="VITT01000048">
    <property type="protein sequence ID" value="TWB46550.1"/>
    <property type="molecule type" value="Genomic_DNA"/>
</dbReference>
<organism evidence="3 4">
    <name type="scientific">Nitrospirillum amazonense</name>
    <dbReference type="NCBI Taxonomy" id="28077"/>
    <lineage>
        <taxon>Bacteria</taxon>
        <taxon>Pseudomonadati</taxon>
        <taxon>Pseudomonadota</taxon>
        <taxon>Alphaproteobacteria</taxon>
        <taxon>Rhodospirillales</taxon>
        <taxon>Azospirillaceae</taxon>
        <taxon>Nitrospirillum</taxon>
    </lineage>
</organism>
<accession>A0A560HN57</accession>
<keyword evidence="1" id="KW-0812">Transmembrane</keyword>
<feature type="transmembrane region" description="Helical" evidence="1">
    <location>
        <begin position="193"/>
        <end position="213"/>
    </location>
</feature>
<dbReference type="PANTHER" id="PTHR23028:SF134">
    <property type="entry name" value="PUTATIVE (AFU_ORTHOLOGUE AFUA_4G08520)-RELATED"/>
    <property type="match status" value="1"/>
</dbReference>
<reference evidence="3 4" key="1">
    <citation type="submission" date="2019-06" db="EMBL/GenBank/DDBJ databases">
        <title>Genomic Encyclopedia of Type Strains, Phase IV (KMG-V): Genome sequencing to study the core and pangenomes of soil and plant-associated prokaryotes.</title>
        <authorList>
            <person name="Whitman W."/>
        </authorList>
    </citation>
    <scope>NUCLEOTIDE SEQUENCE [LARGE SCALE GENOMIC DNA]</scope>
    <source>
        <strain evidence="3 4">BR 11140</strain>
    </source>
</reference>
<dbReference type="PANTHER" id="PTHR23028">
    <property type="entry name" value="ACETYLTRANSFERASE"/>
    <property type="match status" value="1"/>
</dbReference>
<dbReference type="Pfam" id="PF01757">
    <property type="entry name" value="Acyl_transf_3"/>
    <property type="match status" value="1"/>
</dbReference>
<evidence type="ECO:0000259" key="2">
    <source>
        <dbReference type="Pfam" id="PF01757"/>
    </source>
</evidence>
<feature type="transmembrane region" description="Helical" evidence="1">
    <location>
        <begin position="341"/>
        <end position="362"/>
    </location>
</feature>
<comment type="caution">
    <text evidence="3">The sequence shown here is derived from an EMBL/GenBank/DDBJ whole genome shotgun (WGS) entry which is preliminary data.</text>
</comment>
<sequence>MPANMEDETRPGSRNFTFLEGIRGFGCIQVTLNHYLSAFLPPLAHVPGLPHFNWEIPLASSEAFALVNGTVTVFLFFQISAFVLAQSYLKSNQTISQQILRRFVRLFLPTAFSILLAIMLLALLPQPRAWVAPYAQSLWAQRLYVNPMTLISLTRDTLMDSMLIGYRGASLFDAADPGGVFISRLNMSMNPPLWTLHAEFWGSLLVLLLAYLYRLLPRRWFCTVFCALLLVTGTSHFTLFLLGFAAYLGRGWLLTRRGHAATVAGIILITIGLLIAGLPNPLSFDQLLQVTRHISLLHAAAGVRLQAEIAAVLGMAGILVLPGLRRKLSVPWVVWIGRCSFSLYLVHFPVLFTVGFAIFSLFHRHLPYGITFIITTVLGGCLSVVVAKLFEIYIDRPSLHLSRRLGVRTSLPPAVAET</sequence>
<feature type="transmembrane region" description="Helical" evidence="1">
    <location>
        <begin position="260"/>
        <end position="278"/>
    </location>
</feature>
<evidence type="ECO:0000256" key="1">
    <source>
        <dbReference type="SAM" id="Phobius"/>
    </source>
</evidence>
<feature type="transmembrane region" description="Helical" evidence="1">
    <location>
        <begin position="106"/>
        <end position="124"/>
    </location>
</feature>